<dbReference type="EMBL" id="JAVDQS010000008">
    <property type="protein sequence ID" value="MDR6406048.1"/>
    <property type="molecule type" value="Genomic_DNA"/>
</dbReference>
<evidence type="ECO:0008006" key="3">
    <source>
        <dbReference type="Google" id="ProtNLM"/>
    </source>
</evidence>
<dbReference type="Proteomes" id="UP001184853">
    <property type="component" value="Unassembled WGS sequence"/>
</dbReference>
<organism evidence="1 2">
    <name type="scientific">Chryseobacterium geocarposphaerae</name>
    <dbReference type="NCBI Taxonomy" id="1416776"/>
    <lineage>
        <taxon>Bacteria</taxon>
        <taxon>Pseudomonadati</taxon>
        <taxon>Bacteroidota</taxon>
        <taxon>Flavobacteriia</taxon>
        <taxon>Flavobacteriales</taxon>
        <taxon>Weeksellaceae</taxon>
        <taxon>Chryseobacterium group</taxon>
        <taxon>Chryseobacterium</taxon>
    </lineage>
</organism>
<keyword evidence="2" id="KW-1185">Reference proteome</keyword>
<accession>A0ABU1LH36</accession>
<dbReference type="InterPro" id="IPR010921">
    <property type="entry name" value="Trp_repressor/repl_initiator"/>
</dbReference>
<proteinExistence type="predicted"/>
<comment type="caution">
    <text evidence="1">The sequence shown here is derived from an EMBL/GenBank/DDBJ whole genome shotgun (WGS) entry which is preliminary data.</text>
</comment>
<dbReference type="SUPFAM" id="SSF48295">
    <property type="entry name" value="TrpR-like"/>
    <property type="match status" value="1"/>
</dbReference>
<gene>
    <name evidence="1" type="ORF">J2781_002992</name>
</gene>
<evidence type="ECO:0000313" key="1">
    <source>
        <dbReference type="EMBL" id="MDR6406048.1"/>
    </source>
</evidence>
<sequence>MERKQPNYKLIYSDIISIKCPGKKEECRPILNKEVISILDVIRLNLIIFGIRDKETQIFNQKHRSYDEKTIIEILDYQVKNNLNNTQLANHFKLSRNTVTKWRKHFKNRHLHSIQG</sequence>
<protein>
    <recommendedName>
        <fullName evidence="3">Transposase</fullName>
    </recommendedName>
</protein>
<dbReference type="RefSeq" id="WP_062160204.1">
    <property type="nucleotide sequence ID" value="NZ_JAVDQS010000008.1"/>
</dbReference>
<reference evidence="1 2" key="1">
    <citation type="submission" date="2023-07" db="EMBL/GenBank/DDBJ databases">
        <title>Sorghum-associated microbial communities from plants grown in Nebraska, USA.</title>
        <authorList>
            <person name="Schachtman D."/>
        </authorList>
    </citation>
    <scope>NUCLEOTIDE SEQUENCE [LARGE SCALE GENOMIC DNA]</scope>
    <source>
        <strain evidence="1 2">DS1709</strain>
    </source>
</reference>
<name>A0ABU1LH36_9FLAO</name>
<evidence type="ECO:0000313" key="2">
    <source>
        <dbReference type="Proteomes" id="UP001184853"/>
    </source>
</evidence>